<keyword evidence="3" id="KW-0804">Transcription</keyword>
<dbReference type="InterPro" id="IPR036390">
    <property type="entry name" value="WH_DNA-bd_sf"/>
</dbReference>
<dbReference type="EMBL" id="BAABKN010000015">
    <property type="protein sequence ID" value="GAA4741840.1"/>
    <property type="molecule type" value="Genomic_DNA"/>
</dbReference>
<dbReference type="InterPro" id="IPR000524">
    <property type="entry name" value="Tscrpt_reg_HTH_GntR"/>
</dbReference>
<dbReference type="PANTHER" id="PTHR38445">
    <property type="entry name" value="HTH-TYPE TRANSCRIPTIONAL REPRESSOR YTRA"/>
    <property type="match status" value="1"/>
</dbReference>
<evidence type="ECO:0000256" key="1">
    <source>
        <dbReference type="ARBA" id="ARBA00023015"/>
    </source>
</evidence>
<organism evidence="5 6">
    <name type="scientific">Nocardioides endophyticus</name>
    <dbReference type="NCBI Taxonomy" id="1353775"/>
    <lineage>
        <taxon>Bacteria</taxon>
        <taxon>Bacillati</taxon>
        <taxon>Actinomycetota</taxon>
        <taxon>Actinomycetes</taxon>
        <taxon>Propionibacteriales</taxon>
        <taxon>Nocardioidaceae</taxon>
        <taxon>Nocardioides</taxon>
    </lineage>
</organism>
<dbReference type="PANTHER" id="PTHR38445:SF9">
    <property type="entry name" value="HTH-TYPE TRANSCRIPTIONAL REPRESSOR YTRA"/>
    <property type="match status" value="1"/>
</dbReference>
<evidence type="ECO:0000313" key="6">
    <source>
        <dbReference type="Proteomes" id="UP001499882"/>
    </source>
</evidence>
<evidence type="ECO:0000256" key="3">
    <source>
        <dbReference type="ARBA" id="ARBA00023163"/>
    </source>
</evidence>
<sequence length="123" mass="12990">MGRLYHADMDVHPLDADSAVPPFEQLRTQIATRAASGDLPAGTRLPTVRALAADLGLAANTVAKAYRALETDGVITTEGRRGTFVSGASGDARAAATAYVATARRLDLTLPEALRLVEESWRA</sequence>
<dbReference type="Gene3D" id="1.10.10.10">
    <property type="entry name" value="Winged helix-like DNA-binding domain superfamily/Winged helix DNA-binding domain"/>
    <property type="match status" value="1"/>
</dbReference>
<dbReference type="Proteomes" id="UP001499882">
    <property type="component" value="Unassembled WGS sequence"/>
</dbReference>
<protein>
    <submittedName>
        <fullName evidence="5">GntR family transcriptional regulator</fullName>
    </submittedName>
</protein>
<evidence type="ECO:0000256" key="2">
    <source>
        <dbReference type="ARBA" id="ARBA00023125"/>
    </source>
</evidence>
<evidence type="ECO:0000259" key="4">
    <source>
        <dbReference type="PROSITE" id="PS50949"/>
    </source>
</evidence>
<comment type="caution">
    <text evidence="5">The sequence shown here is derived from an EMBL/GenBank/DDBJ whole genome shotgun (WGS) entry which is preliminary data.</text>
</comment>
<evidence type="ECO:0000313" key="5">
    <source>
        <dbReference type="EMBL" id="GAA4741840.1"/>
    </source>
</evidence>
<name>A0ABP8YZH8_9ACTN</name>
<dbReference type="Pfam" id="PF00392">
    <property type="entry name" value="GntR"/>
    <property type="match status" value="1"/>
</dbReference>
<dbReference type="SMART" id="SM00345">
    <property type="entry name" value="HTH_GNTR"/>
    <property type="match status" value="1"/>
</dbReference>
<keyword evidence="6" id="KW-1185">Reference proteome</keyword>
<dbReference type="SUPFAM" id="SSF46785">
    <property type="entry name" value="Winged helix' DNA-binding domain"/>
    <property type="match status" value="1"/>
</dbReference>
<dbReference type="PROSITE" id="PS50949">
    <property type="entry name" value="HTH_GNTR"/>
    <property type="match status" value="1"/>
</dbReference>
<proteinExistence type="predicted"/>
<reference evidence="6" key="1">
    <citation type="journal article" date="2019" name="Int. J. Syst. Evol. Microbiol.">
        <title>The Global Catalogue of Microorganisms (GCM) 10K type strain sequencing project: providing services to taxonomists for standard genome sequencing and annotation.</title>
        <authorList>
            <consortium name="The Broad Institute Genomics Platform"/>
            <consortium name="The Broad Institute Genome Sequencing Center for Infectious Disease"/>
            <person name="Wu L."/>
            <person name="Ma J."/>
        </authorList>
    </citation>
    <scope>NUCLEOTIDE SEQUENCE [LARGE SCALE GENOMIC DNA]</scope>
    <source>
        <strain evidence="6">JCM 18532</strain>
    </source>
</reference>
<keyword evidence="2" id="KW-0238">DNA-binding</keyword>
<gene>
    <name evidence="5" type="ORF">GCM10023350_28120</name>
</gene>
<keyword evidence="1" id="KW-0805">Transcription regulation</keyword>
<feature type="domain" description="HTH gntR-type" evidence="4">
    <location>
        <begin position="20"/>
        <end position="88"/>
    </location>
</feature>
<accession>A0ABP8YZH8</accession>
<dbReference type="InterPro" id="IPR036388">
    <property type="entry name" value="WH-like_DNA-bd_sf"/>
</dbReference>